<dbReference type="AlphaFoldDB" id="A0A544VVV9"/>
<keyword evidence="1" id="KW-1133">Transmembrane helix</keyword>
<reference evidence="2 3" key="1">
    <citation type="submission" date="2018-10" db="EMBL/GenBank/DDBJ databases">
        <title>Draft genome of Mycobacterium hodleri strain B.</title>
        <authorList>
            <person name="Amande T.J."/>
            <person name="Mcgenity T.J."/>
        </authorList>
    </citation>
    <scope>NUCLEOTIDE SEQUENCE [LARGE SCALE GENOMIC DNA]</scope>
    <source>
        <strain evidence="2 3">B</strain>
    </source>
</reference>
<keyword evidence="1" id="KW-0472">Membrane</keyword>
<proteinExistence type="predicted"/>
<evidence type="ECO:0000256" key="1">
    <source>
        <dbReference type="SAM" id="Phobius"/>
    </source>
</evidence>
<organism evidence="2 3">
    <name type="scientific">Mycolicibacterium hodleri</name>
    <dbReference type="NCBI Taxonomy" id="49897"/>
    <lineage>
        <taxon>Bacteria</taxon>
        <taxon>Bacillati</taxon>
        <taxon>Actinomycetota</taxon>
        <taxon>Actinomycetes</taxon>
        <taxon>Mycobacteriales</taxon>
        <taxon>Mycobacteriaceae</taxon>
        <taxon>Mycolicibacterium</taxon>
    </lineage>
</organism>
<protein>
    <recommendedName>
        <fullName evidence="4">DUF5666 domain-containing protein</fullName>
    </recommendedName>
</protein>
<accession>A0A544VVV9</accession>
<evidence type="ECO:0000313" key="2">
    <source>
        <dbReference type="EMBL" id="TQR84128.1"/>
    </source>
</evidence>
<evidence type="ECO:0000313" key="3">
    <source>
        <dbReference type="Proteomes" id="UP000315759"/>
    </source>
</evidence>
<comment type="caution">
    <text evidence="2">The sequence shown here is derived from an EMBL/GenBank/DDBJ whole genome shotgun (WGS) entry which is preliminary data.</text>
</comment>
<dbReference type="Proteomes" id="UP000315759">
    <property type="component" value="Unassembled WGS sequence"/>
</dbReference>
<dbReference type="RefSeq" id="WP_142554373.1">
    <property type="nucleotide sequence ID" value="NZ_VIFX01000034.1"/>
</dbReference>
<evidence type="ECO:0008006" key="4">
    <source>
        <dbReference type="Google" id="ProtNLM"/>
    </source>
</evidence>
<sequence>MAPRHLKQDRSRSSVNTIVVVASLAVAFVAIVAALAVHVIDGSTPAAQQGARVTAAAPQLPVSQEGRLVAVTATSVTAESTDGFARTYAITPETNAITAAGSAIGGAATSFAVDDEVSIVGVVRDGKAVATAVAHKQVSNLNGPPMDGV</sequence>
<feature type="transmembrane region" description="Helical" evidence="1">
    <location>
        <begin position="20"/>
        <end position="40"/>
    </location>
</feature>
<name>A0A544VVV9_9MYCO</name>
<keyword evidence="3" id="KW-1185">Reference proteome</keyword>
<dbReference type="EMBL" id="VIFX01000034">
    <property type="protein sequence ID" value="TQR84128.1"/>
    <property type="molecule type" value="Genomic_DNA"/>
</dbReference>
<gene>
    <name evidence="2" type="ORF">D8S82_23295</name>
</gene>
<keyword evidence="1" id="KW-0812">Transmembrane</keyword>